<reference evidence="1" key="1">
    <citation type="submission" date="2023-04" db="EMBL/GenBank/DDBJ databases">
        <title>Genome dynamics across the evolutionary transition to endosymbiosis.</title>
        <authorList>
            <person name="Siozios S."/>
            <person name="Nadal-Jimenez P."/>
            <person name="Azagi T."/>
            <person name="Sprong H."/>
            <person name="Frost C.L."/>
            <person name="Parratt S.R."/>
            <person name="Taylor G."/>
            <person name="Brettell L."/>
            <person name="Lew K.C."/>
            <person name="Croft L."/>
            <person name="King K.C."/>
            <person name="Brockhurst M.A."/>
            <person name="Hypsa V."/>
            <person name="Novakova E."/>
            <person name="Darby A.C."/>
            <person name="Hurst G.D.D."/>
        </authorList>
    </citation>
    <scope>NUCLEOTIDE SEQUENCE</scope>
    <source>
        <strain evidence="1">ANv_CAN</strain>
        <plasmid evidence="1">paNv_CAN12</plasmid>
    </source>
</reference>
<accession>A0ABY8NXA1</accession>
<geneLocation type="plasmid" evidence="1 2">
    <name>paNv_CAN12</name>
</geneLocation>
<dbReference type="Proteomes" id="UP001177592">
    <property type="component" value="Plasmid paNv_CAN12"/>
</dbReference>
<keyword evidence="1" id="KW-0614">Plasmid</keyword>
<keyword evidence="2" id="KW-1185">Reference proteome</keyword>
<evidence type="ECO:0000313" key="1">
    <source>
        <dbReference type="EMBL" id="WGM09016.1"/>
    </source>
</evidence>
<evidence type="ECO:0000313" key="2">
    <source>
        <dbReference type="Proteomes" id="UP001177592"/>
    </source>
</evidence>
<organism evidence="1 2">
    <name type="scientific">Arsenophonus nasoniae</name>
    <name type="common">son-killer infecting Nasonia vitripennis</name>
    <dbReference type="NCBI Taxonomy" id="638"/>
    <lineage>
        <taxon>Bacteria</taxon>
        <taxon>Pseudomonadati</taxon>
        <taxon>Pseudomonadota</taxon>
        <taxon>Gammaproteobacteria</taxon>
        <taxon>Enterobacterales</taxon>
        <taxon>Morganellaceae</taxon>
        <taxon>Arsenophonus</taxon>
    </lineage>
</organism>
<dbReference type="PROSITE" id="PS51257">
    <property type="entry name" value="PROKAR_LIPOPROTEIN"/>
    <property type="match status" value="1"/>
</dbReference>
<proteinExistence type="predicted"/>
<name>A0ABY8NXA1_9GAMM</name>
<dbReference type="RefSeq" id="WP_280632666.1">
    <property type="nucleotide sequence ID" value="NZ_CP123535.1"/>
</dbReference>
<evidence type="ECO:0008006" key="3">
    <source>
        <dbReference type="Google" id="ProtNLM"/>
    </source>
</evidence>
<protein>
    <recommendedName>
        <fullName evidence="3">Lipoprotein</fullName>
    </recommendedName>
</protein>
<gene>
    <name evidence="1" type="ORF">QE258_27290</name>
</gene>
<sequence>MKIIWFITFMLLVGCSSPPQPTAIDFNVKKAEIINLALPEIKRFEGLIPSKNSGQPWKYTVQRHHLIEFSSLNYQYALAHADVVIIEANSEKIFNRVKSVLIKQGTVSPILYQYRPSLLSIYRIHFIKKSS</sequence>
<dbReference type="EMBL" id="CP123535">
    <property type="protein sequence ID" value="WGM09016.1"/>
    <property type="molecule type" value="Genomic_DNA"/>
</dbReference>